<accession>A0ABS2HLY5</accession>
<reference evidence="2 3" key="1">
    <citation type="submission" date="2021-02" db="EMBL/GenBank/DDBJ databases">
        <authorList>
            <person name="Park J.-S."/>
        </authorList>
    </citation>
    <scope>NUCLEOTIDE SEQUENCE [LARGE SCALE GENOMIC DNA]</scope>
    <source>
        <strain evidence="2 3">188UL20-2</strain>
    </source>
</reference>
<evidence type="ECO:0000313" key="3">
    <source>
        <dbReference type="Proteomes" id="UP000809621"/>
    </source>
</evidence>
<name>A0ABS2HLY5_9VIBR</name>
<evidence type="ECO:0000256" key="1">
    <source>
        <dbReference type="SAM" id="Phobius"/>
    </source>
</evidence>
<feature type="transmembrane region" description="Helical" evidence="1">
    <location>
        <begin position="12"/>
        <end position="30"/>
    </location>
</feature>
<keyword evidence="1" id="KW-1133">Transmembrane helix</keyword>
<keyword evidence="1" id="KW-0472">Membrane</keyword>
<feature type="transmembrane region" description="Helical" evidence="1">
    <location>
        <begin position="36"/>
        <end position="53"/>
    </location>
</feature>
<proteinExistence type="predicted"/>
<dbReference type="Proteomes" id="UP000809621">
    <property type="component" value="Unassembled WGS sequence"/>
</dbReference>
<organism evidence="2 3">
    <name type="scientific">Vibrio ulleungensis</name>
    <dbReference type="NCBI Taxonomy" id="2807619"/>
    <lineage>
        <taxon>Bacteria</taxon>
        <taxon>Pseudomonadati</taxon>
        <taxon>Pseudomonadota</taxon>
        <taxon>Gammaproteobacteria</taxon>
        <taxon>Vibrionales</taxon>
        <taxon>Vibrionaceae</taxon>
        <taxon>Vibrio</taxon>
    </lineage>
</organism>
<evidence type="ECO:0008006" key="4">
    <source>
        <dbReference type="Google" id="ProtNLM"/>
    </source>
</evidence>
<sequence length="78" mass="8976">MFTRYMGITPQSQAYLFTFALALNLIGMMITDMWLPMVVGAIVMTGLCAESWIRVQHIIPMRKELLKIRKQLDDSVVK</sequence>
<gene>
    <name evidence="2" type="ORF">JQC93_19160</name>
</gene>
<protein>
    <recommendedName>
        <fullName evidence="4">NADH dehydrogenase subunit II-related protein</fullName>
    </recommendedName>
</protein>
<dbReference type="RefSeq" id="WP_205159948.1">
    <property type="nucleotide sequence ID" value="NZ_JAFEUM010000012.1"/>
</dbReference>
<dbReference type="EMBL" id="JAFEUM010000012">
    <property type="protein sequence ID" value="MBM7038500.1"/>
    <property type="molecule type" value="Genomic_DNA"/>
</dbReference>
<keyword evidence="3" id="KW-1185">Reference proteome</keyword>
<keyword evidence="1" id="KW-0812">Transmembrane</keyword>
<evidence type="ECO:0000313" key="2">
    <source>
        <dbReference type="EMBL" id="MBM7038500.1"/>
    </source>
</evidence>
<comment type="caution">
    <text evidence="2">The sequence shown here is derived from an EMBL/GenBank/DDBJ whole genome shotgun (WGS) entry which is preliminary data.</text>
</comment>